<dbReference type="InterPro" id="IPR002781">
    <property type="entry name" value="TM_pro_TauE-like"/>
</dbReference>
<keyword evidence="3" id="KW-0813">Transport</keyword>
<keyword evidence="7 8" id="KW-0472">Membrane</keyword>
<evidence type="ECO:0000256" key="5">
    <source>
        <dbReference type="ARBA" id="ARBA00022692"/>
    </source>
</evidence>
<organism evidence="9 10">
    <name type="scientific">Hymenobacter setariae</name>
    <dbReference type="NCBI Taxonomy" id="2594794"/>
    <lineage>
        <taxon>Bacteria</taxon>
        <taxon>Pseudomonadati</taxon>
        <taxon>Bacteroidota</taxon>
        <taxon>Cytophagia</taxon>
        <taxon>Cytophagales</taxon>
        <taxon>Hymenobacteraceae</taxon>
        <taxon>Hymenobacter</taxon>
    </lineage>
</organism>
<dbReference type="InterPro" id="IPR052017">
    <property type="entry name" value="TSUP"/>
</dbReference>
<evidence type="ECO:0000256" key="2">
    <source>
        <dbReference type="ARBA" id="ARBA00009142"/>
    </source>
</evidence>
<keyword evidence="6 8" id="KW-1133">Transmembrane helix</keyword>
<evidence type="ECO:0000256" key="1">
    <source>
        <dbReference type="ARBA" id="ARBA00004651"/>
    </source>
</evidence>
<evidence type="ECO:0000313" key="10">
    <source>
        <dbReference type="Proteomes" id="UP000317624"/>
    </source>
</evidence>
<dbReference type="PANTHER" id="PTHR30269">
    <property type="entry name" value="TRANSMEMBRANE PROTEIN YFCA"/>
    <property type="match status" value="1"/>
</dbReference>
<dbReference type="AlphaFoldDB" id="A0A558BK57"/>
<reference evidence="9 10" key="1">
    <citation type="submission" date="2019-07" db="EMBL/GenBank/DDBJ databases">
        <title>Hymenobacter sp. straun FUR1 Genome sequencing and assembly.</title>
        <authorList>
            <person name="Chhetri G."/>
        </authorList>
    </citation>
    <scope>NUCLEOTIDE SEQUENCE [LARGE SCALE GENOMIC DNA]</scope>
    <source>
        <strain evidence="9 10">Fur1</strain>
    </source>
</reference>
<name>A0A558BK57_9BACT</name>
<dbReference type="Proteomes" id="UP000317624">
    <property type="component" value="Unassembled WGS sequence"/>
</dbReference>
<evidence type="ECO:0000256" key="8">
    <source>
        <dbReference type="RuleBase" id="RU363041"/>
    </source>
</evidence>
<feature type="transmembrane region" description="Helical" evidence="8">
    <location>
        <begin position="219"/>
        <end position="237"/>
    </location>
</feature>
<protein>
    <recommendedName>
        <fullName evidence="8">Probable membrane transporter protein</fullName>
    </recommendedName>
</protein>
<dbReference type="EMBL" id="VMRJ01000008">
    <property type="protein sequence ID" value="TVT36892.1"/>
    <property type="molecule type" value="Genomic_DNA"/>
</dbReference>
<keyword evidence="4 8" id="KW-1003">Cell membrane</keyword>
<feature type="transmembrane region" description="Helical" evidence="8">
    <location>
        <begin position="124"/>
        <end position="152"/>
    </location>
</feature>
<keyword evidence="5 8" id="KW-0812">Transmembrane</keyword>
<dbReference type="PANTHER" id="PTHR30269:SF37">
    <property type="entry name" value="MEMBRANE TRANSPORTER PROTEIN"/>
    <property type="match status" value="1"/>
</dbReference>
<dbReference type="Pfam" id="PF01925">
    <property type="entry name" value="TauE"/>
    <property type="match status" value="1"/>
</dbReference>
<evidence type="ECO:0000256" key="7">
    <source>
        <dbReference type="ARBA" id="ARBA00023136"/>
    </source>
</evidence>
<feature type="transmembrane region" description="Helical" evidence="8">
    <location>
        <begin position="69"/>
        <end position="88"/>
    </location>
</feature>
<sequence>MEYLILFVVAYLAATVSASVGFGGALIFLPILAGIVGIKEAVPVLTVAQIFGNASRFWFGRHELQWKPVLYFLAGSLPMAILSSSLYSGMKADWIFKLVGGFLVLVVAYRHLNFAKKVELGNPGMVLGGALTGFLSGLTGSAGPTGALFFLGLNLPPVAYVASDAFASLVLHLTKTIVYSKYALVTTKGLLVGTFAGVAMIGGSYTGKLLLSRISKERFLMVVEGLIVVFGLQMMFFA</sequence>
<proteinExistence type="inferred from homology"/>
<feature type="transmembrane region" description="Helical" evidence="8">
    <location>
        <begin position="190"/>
        <end position="207"/>
    </location>
</feature>
<evidence type="ECO:0000256" key="6">
    <source>
        <dbReference type="ARBA" id="ARBA00022989"/>
    </source>
</evidence>
<evidence type="ECO:0000256" key="4">
    <source>
        <dbReference type="ARBA" id="ARBA00022475"/>
    </source>
</evidence>
<feature type="transmembrane region" description="Helical" evidence="8">
    <location>
        <begin position="158"/>
        <end position="178"/>
    </location>
</feature>
<evidence type="ECO:0000313" key="9">
    <source>
        <dbReference type="EMBL" id="TVT36892.1"/>
    </source>
</evidence>
<dbReference type="GO" id="GO:0005886">
    <property type="term" value="C:plasma membrane"/>
    <property type="evidence" value="ECO:0007669"/>
    <property type="project" value="UniProtKB-SubCell"/>
</dbReference>
<evidence type="ECO:0000256" key="3">
    <source>
        <dbReference type="ARBA" id="ARBA00022448"/>
    </source>
</evidence>
<dbReference type="OrthoDB" id="119832at2"/>
<keyword evidence="10" id="KW-1185">Reference proteome</keyword>
<comment type="similarity">
    <text evidence="2 8">Belongs to the 4-toluene sulfonate uptake permease (TSUP) (TC 2.A.102) family.</text>
</comment>
<accession>A0A558BK57</accession>
<comment type="subcellular location">
    <subcellularLocation>
        <location evidence="1 8">Cell membrane</location>
        <topology evidence="1 8">Multi-pass membrane protein</topology>
    </subcellularLocation>
</comment>
<gene>
    <name evidence="9" type="ORF">FNT36_23775</name>
</gene>
<feature type="transmembrane region" description="Helical" evidence="8">
    <location>
        <begin position="94"/>
        <end position="112"/>
    </location>
</feature>
<comment type="caution">
    <text evidence="9">The sequence shown here is derived from an EMBL/GenBank/DDBJ whole genome shotgun (WGS) entry which is preliminary data.</text>
</comment>
<dbReference type="RefSeq" id="WP_144852973.1">
    <property type="nucleotide sequence ID" value="NZ_VMRJ01000008.1"/>
</dbReference>